<dbReference type="PANTHER" id="PTHR11877">
    <property type="entry name" value="HYDROXYMETHYLGLUTARYL-COA SYNTHASE"/>
    <property type="match status" value="1"/>
</dbReference>
<dbReference type="Proteomes" id="UP000192591">
    <property type="component" value="Unassembled WGS sequence"/>
</dbReference>
<dbReference type="CDD" id="cd00831">
    <property type="entry name" value="CHS_like"/>
    <property type="match status" value="1"/>
</dbReference>
<dbReference type="Gene3D" id="3.40.47.10">
    <property type="match status" value="2"/>
</dbReference>
<gene>
    <name evidence="6" type="ORF">B1813_03400</name>
</gene>
<dbReference type="Pfam" id="PF02797">
    <property type="entry name" value="Chal_sti_synt_C"/>
    <property type="match status" value="1"/>
</dbReference>
<sequence length="350" mass="36322">MVSTTAHITGFGSALPECVGQDVLWEGFFARHFAGAEAAGRVFRSARVRRRHTAVNPLVEDVSTWSTGARMRRYAQEAPPLGVGAVAAALADSGLAAEDVGLLAVASCTGYTTPGLDLRVTAELGMPPDVQRLLIGHMGCHAAIPGLGAVADFVSSRDRAAVLLCLELTSLHLQPATESLDQAVAHSLFSDAAAAVVVQPGPRNGGLAVVDIAALTDPAGADHMTWNVTDLGFRMGLSPRVPDVLSRHVAPMITELLARHGLTTADVDAWAVHPGGPRILEAVRGGLTLPDAALAESRHVLAEHGNCSSATVLLVLSALRTACRPRAGRYGVAMAFGPGLTLYAALVHAT</sequence>
<proteinExistence type="inferred from homology"/>
<evidence type="ECO:0000313" key="6">
    <source>
        <dbReference type="EMBL" id="OQO93606.1"/>
    </source>
</evidence>
<evidence type="ECO:0000256" key="3">
    <source>
        <dbReference type="PIRSR" id="PIRSR000451-1"/>
    </source>
</evidence>
<feature type="domain" description="Chalcone/stilbene synthase N-terminal" evidence="4">
    <location>
        <begin position="6"/>
        <end position="202"/>
    </location>
</feature>
<dbReference type="GO" id="GO:0030639">
    <property type="term" value="P:polyketide biosynthetic process"/>
    <property type="evidence" value="ECO:0007669"/>
    <property type="project" value="TreeGrafter"/>
</dbReference>
<dbReference type="AlphaFoldDB" id="A0A1V9A9A1"/>
<evidence type="ECO:0000313" key="7">
    <source>
        <dbReference type="Proteomes" id="UP000192591"/>
    </source>
</evidence>
<evidence type="ECO:0000256" key="1">
    <source>
        <dbReference type="ARBA" id="ARBA00005531"/>
    </source>
</evidence>
<dbReference type="InterPro" id="IPR011141">
    <property type="entry name" value="Polyketide_synthase_type-III"/>
</dbReference>
<dbReference type="STRING" id="1962155.B1813_03400"/>
<dbReference type="PIRSF" id="PIRSF000451">
    <property type="entry name" value="PKS_III"/>
    <property type="match status" value="1"/>
</dbReference>
<organism evidence="6 7">
    <name type="scientific">Saccharomonospora piscinae</name>
    <dbReference type="NCBI Taxonomy" id="687388"/>
    <lineage>
        <taxon>Bacteria</taxon>
        <taxon>Bacillati</taxon>
        <taxon>Actinomycetota</taxon>
        <taxon>Actinomycetes</taxon>
        <taxon>Pseudonocardiales</taxon>
        <taxon>Pseudonocardiaceae</taxon>
        <taxon>Saccharomonospora</taxon>
    </lineage>
</organism>
<dbReference type="EMBL" id="MWIH01000003">
    <property type="protein sequence ID" value="OQO93606.1"/>
    <property type="molecule type" value="Genomic_DNA"/>
</dbReference>
<dbReference type="Pfam" id="PF00195">
    <property type="entry name" value="Chal_sti_synt_N"/>
    <property type="match status" value="1"/>
</dbReference>
<dbReference type="RefSeq" id="WP_081190575.1">
    <property type="nucleotide sequence ID" value="NZ_MWIH01000003.1"/>
</dbReference>
<reference evidence="6 7" key="1">
    <citation type="submission" date="2017-02" db="EMBL/GenBank/DDBJ databases">
        <title>Draft genome of Saccharomonospora sp. 154.</title>
        <authorList>
            <person name="Alonso-Carmona G.S."/>
            <person name="De La Haba R."/>
            <person name="Vera-Gargallo B."/>
            <person name="Sandoval-Trujillo A.H."/>
            <person name="Ramirez-Duran N."/>
            <person name="Ventosa A."/>
        </authorList>
    </citation>
    <scope>NUCLEOTIDE SEQUENCE [LARGE SCALE GENOMIC DNA]</scope>
    <source>
        <strain evidence="6 7">LRS4.154</strain>
    </source>
</reference>
<comment type="caution">
    <text evidence="6">The sequence shown here is derived from an EMBL/GenBank/DDBJ whole genome shotgun (WGS) entry which is preliminary data.</text>
</comment>
<dbReference type="InterPro" id="IPR012328">
    <property type="entry name" value="Chalcone/stilbene_synt_C"/>
</dbReference>
<keyword evidence="2" id="KW-0808">Transferase</keyword>
<evidence type="ECO:0000259" key="4">
    <source>
        <dbReference type="Pfam" id="PF00195"/>
    </source>
</evidence>
<dbReference type="InterPro" id="IPR001099">
    <property type="entry name" value="Chalcone/stilbene_synt_N"/>
</dbReference>
<feature type="active site" description="Acyl-thioester intermediate" evidence="3">
    <location>
        <position position="140"/>
    </location>
</feature>
<dbReference type="PANTHER" id="PTHR11877:SF46">
    <property type="entry name" value="TYPE III POLYKETIDE SYNTHASE A"/>
    <property type="match status" value="1"/>
</dbReference>
<dbReference type="SUPFAM" id="SSF53901">
    <property type="entry name" value="Thiolase-like"/>
    <property type="match status" value="1"/>
</dbReference>
<protein>
    <submittedName>
        <fullName evidence="6">Type III polyketide synthase</fullName>
    </submittedName>
</protein>
<feature type="domain" description="Chalcone/stilbene synthase C-terminal" evidence="5">
    <location>
        <begin position="218"/>
        <end position="349"/>
    </location>
</feature>
<name>A0A1V9A9A1_SACPI</name>
<accession>A0A1V9A9A1</accession>
<evidence type="ECO:0000256" key="2">
    <source>
        <dbReference type="ARBA" id="ARBA00022679"/>
    </source>
</evidence>
<evidence type="ECO:0000259" key="5">
    <source>
        <dbReference type="Pfam" id="PF02797"/>
    </source>
</evidence>
<comment type="similarity">
    <text evidence="1">Belongs to the thiolase-like superfamily. Chalcone/stilbene synthases family.</text>
</comment>
<dbReference type="GO" id="GO:0016747">
    <property type="term" value="F:acyltransferase activity, transferring groups other than amino-acyl groups"/>
    <property type="evidence" value="ECO:0007669"/>
    <property type="project" value="InterPro"/>
</dbReference>
<keyword evidence="7" id="KW-1185">Reference proteome</keyword>
<dbReference type="InterPro" id="IPR016039">
    <property type="entry name" value="Thiolase-like"/>
</dbReference>